<reference evidence="1 2" key="1">
    <citation type="journal article" date="2018" name="Genomics">
        <title>Molecular footprints of inshore aquatic adaptation in Indo-Pacific humpback dolphin (Sousa chinensis).</title>
        <authorList>
            <person name="Ming Y."/>
            <person name="Jian J."/>
            <person name="Yu F."/>
            <person name="Yu X."/>
            <person name="Wang J."/>
            <person name="Liu W."/>
        </authorList>
    </citation>
    <scope>NUCLEOTIDE SEQUENCE [LARGE SCALE GENOMIC DNA]</scope>
    <source>
        <strain evidence="1">MY-2018</strain>
        <tissue evidence="1">Skin</tissue>
    </source>
</reference>
<comment type="caution">
    <text evidence="1">The sequence shown here is derived from an EMBL/GenBank/DDBJ whole genome shotgun (WGS) entry which is preliminary data.</text>
</comment>
<sequence length="49" mass="5660">MKKLSGLRKARQTSVFIYKFLGLDPSNGELNVDLVAYHLHCSYFIPQFL</sequence>
<accession>A0A484GPT8</accession>
<keyword evidence="2" id="KW-1185">Reference proteome</keyword>
<dbReference type="AlphaFoldDB" id="A0A484GPT8"/>
<name>A0A484GPT8_SOUCH</name>
<protein>
    <submittedName>
        <fullName evidence="1">Uncharacterized protein</fullName>
    </submittedName>
</protein>
<organism evidence="1 2">
    <name type="scientific">Sousa chinensis</name>
    <name type="common">Indo-pacific humpbacked dolphin</name>
    <name type="synonym">Steno chinensis</name>
    <dbReference type="NCBI Taxonomy" id="103600"/>
    <lineage>
        <taxon>Eukaryota</taxon>
        <taxon>Metazoa</taxon>
        <taxon>Chordata</taxon>
        <taxon>Craniata</taxon>
        <taxon>Vertebrata</taxon>
        <taxon>Euteleostomi</taxon>
        <taxon>Mammalia</taxon>
        <taxon>Eutheria</taxon>
        <taxon>Laurasiatheria</taxon>
        <taxon>Artiodactyla</taxon>
        <taxon>Whippomorpha</taxon>
        <taxon>Cetacea</taxon>
        <taxon>Odontoceti</taxon>
        <taxon>Delphinidae</taxon>
        <taxon>Sousa</taxon>
    </lineage>
</organism>
<proteinExistence type="predicted"/>
<evidence type="ECO:0000313" key="2">
    <source>
        <dbReference type="Proteomes" id="UP000295264"/>
    </source>
</evidence>
<dbReference type="EMBL" id="QWLN02005367">
    <property type="protein sequence ID" value="TEA37499.1"/>
    <property type="molecule type" value="Genomic_DNA"/>
</dbReference>
<gene>
    <name evidence="1" type="ORF">DBR06_SOUSAS8810027</name>
</gene>
<evidence type="ECO:0000313" key="1">
    <source>
        <dbReference type="EMBL" id="TEA37499.1"/>
    </source>
</evidence>
<dbReference type="Proteomes" id="UP000295264">
    <property type="component" value="Unassembled WGS sequence"/>
</dbReference>